<name>A0ABP7CTP2_9MICO</name>
<proteinExistence type="predicted"/>
<dbReference type="EMBL" id="BAABDC010000001">
    <property type="protein sequence ID" value="GAA3695144.1"/>
    <property type="molecule type" value="Genomic_DNA"/>
</dbReference>
<feature type="compositionally biased region" description="Basic and acidic residues" evidence="1">
    <location>
        <begin position="7"/>
        <end position="26"/>
    </location>
</feature>
<protein>
    <submittedName>
        <fullName evidence="2">Uncharacterized protein</fullName>
    </submittedName>
</protein>
<dbReference type="Proteomes" id="UP001501468">
    <property type="component" value="Unassembled WGS sequence"/>
</dbReference>
<evidence type="ECO:0000313" key="3">
    <source>
        <dbReference type="Proteomes" id="UP001501468"/>
    </source>
</evidence>
<evidence type="ECO:0000256" key="1">
    <source>
        <dbReference type="SAM" id="MobiDB-lite"/>
    </source>
</evidence>
<sequence>MAVGAPDRTDLTSRGWTHLEDAGGHTKDLRHRCGARTLSQVRLRNFPCWVMGHMFRVKPGDKEMLVCQRCGKQELLAMKRMRDKTDRPWV</sequence>
<feature type="region of interest" description="Disordered" evidence="1">
    <location>
        <begin position="1"/>
        <end position="26"/>
    </location>
</feature>
<accession>A0ABP7CTP2</accession>
<evidence type="ECO:0000313" key="2">
    <source>
        <dbReference type="EMBL" id="GAA3695144.1"/>
    </source>
</evidence>
<keyword evidence="3" id="KW-1185">Reference proteome</keyword>
<comment type="caution">
    <text evidence="2">The sequence shown here is derived from an EMBL/GenBank/DDBJ whole genome shotgun (WGS) entry which is preliminary data.</text>
</comment>
<gene>
    <name evidence="2" type="ORF">GCM10022399_09580</name>
</gene>
<organism evidence="2 3">
    <name type="scientific">Terrabacter ginsenosidimutans</name>
    <dbReference type="NCBI Taxonomy" id="490575"/>
    <lineage>
        <taxon>Bacteria</taxon>
        <taxon>Bacillati</taxon>
        <taxon>Actinomycetota</taxon>
        <taxon>Actinomycetes</taxon>
        <taxon>Micrococcales</taxon>
        <taxon>Intrasporangiaceae</taxon>
        <taxon>Terrabacter</taxon>
    </lineage>
</organism>
<reference evidence="3" key="1">
    <citation type="journal article" date="2019" name="Int. J. Syst. Evol. Microbiol.">
        <title>The Global Catalogue of Microorganisms (GCM) 10K type strain sequencing project: providing services to taxonomists for standard genome sequencing and annotation.</title>
        <authorList>
            <consortium name="The Broad Institute Genomics Platform"/>
            <consortium name="The Broad Institute Genome Sequencing Center for Infectious Disease"/>
            <person name="Wu L."/>
            <person name="Ma J."/>
        </authorList>
    </citation>
    <scope>NUCLEOTIDE SEQUENCE [LARGE SCALE GENOMIC DNA]</scope>
    <source>
        <strain evidence="3">JCM 17125</strain>
    </source>
</reference>